<sequence length="94" mass="9677">MNGGVTFTYPEVVRLDRLSMACFGGAVIDVTYSVQSAASATSGGPVSLECDGETHRELLATPAEGVESLNFNATTDDEQGAALAVVIPAMASHE</sequence>
<proteinExistence type="predicted"/>
<comment type="caution">
    <text evidence="1">The sequence shown here is derived from an EMBL/GenBank/DDBJ whole genome shotgun (WGS) entry which is preliminary data.</text>
</comment>
<dbReference type="EMBL" id="JAFIDA010000001">
    <property type="protein sequence ID" value="MBP1327189.1"/>
    <property type="molecule type" value="Genomic_DNA"/>
</dbReference>
<accession>A0A940PXJ0</accession>
<gene>
    <name evidence="1" type="ORF">JOF28_002421</name>
</gene>
<dbReference type="AlphaFoldDB" id="A0A940PXJ0"/>
<keyword evidence="2" id="KW-1185">Reference proteome</keyword>
<reference evidence="1" key="1">
    <citation type="submission" date="2021-02" db="EMBL/GenBank/DDBJ databases">
        <title>Sequencing the genomes of 1000 actinobacteria strains.</title>
        <authorList>
            <person name="Klenk H.-P."/>
        </authorList>
    </citation>
    <scope>NUCLEOTIDE SEQUENCE</scope>
    <source>
        <strain evidence="1">DSM 22850</strain>
    </source>
</reference>
<organism evidence="1 2">
    <name type="scientific">Leucobacter exalbidus</name>
    <dbReference type="NCBI Taxonomy" id="662960"/>
    <lineage>
        <taxon>Bacteria</taxon>
        <taxon>Bacillati</taxon>
        <taxon>Actinomycetota</taxon>
        <taxon>Actinomycetes</taxon>
        <taxon>Micrococcales</taxon>
        <taxon>Microbacteriaceae</taxon>
        <taxon>Leucobacter</taxon>
    </lineage>
</organism>
<evidence type="ECO:0000313" key="2">
    <source>
        <dbReference type="Proteomes" id="UP000675163"/>
    </source>
</evidence>
<evidence type="ECO:0000313" key="1">
    <source>
        <dbReference type="EMBL" id="MBP1327189.1"/>
    </source>
</evidence>
<dbReference type="Proteomes" id="UP000675163">
    <property type="component" value="Unassembled WGS sequence"/>
</dbReference>
<name>A0A940PXJ0_9MICO</name>
<dbReference type="RefSeq" id="WP_209705979.1">
    <property type="nucleotide sequence ID" value="NZ_JAFIDA010000001.1"/>
</dbReference>
<protein>
    <submittedName>
        <fullName evidence="1">Uncharacterized protein</fullName>
    </submittedName>
</protein>